<protein>
    <submittedName>
        <fullName evidence="2">Sulfotransfer_1 domain-containing protein</fullName>
    </submittedName>
</protein>
<dbReference type="SUPFAM" id="SSF52540">
    <property type="entry name" value="P-loop containing nucleoside triphosphate hydrolases"/>
    <property type="match status" value="1"/>
</dbReference>
<reference evidence="2" key="1">
    <citation type="submission" date="2015-08" db="UniProtKB">
        <authorList>
            <consortium name="WormBaseParasite"/>
        </authorList>
    </citation>
    <scope>IDENTIFICATION</scope>
</reference>
<accession>A0A0K0DWQ4</accession>
<sequence length="131" mass="15489">MIDKNSYTGKAFNKIKESIYCLNYKNGLIEGKIIDQYLVSPVIEFMGSDKVNLLPSPKIYKTHLDLTYCSMSNVAKYIIVVRVTKNVLVIYYYYMKLDPSYKFEDDDINVFFKIFVTRKIEFVNYFNYFLG</sequence>
<evidence type="ECO:0000313" key="2">
    <source>
        <dbReference type="WBParaSite" id="SSTP_0000167100.1"/>
    </source>
</evidence>
<organism evidence="2">
    <name type="scientific">Strongyloides stercoralis</name>
    <name type="common">Threadworm</name>
    <dbReference type="NCBI Taxonomy" id="6248"/>
    <lineage>
        <taxon>Eukaryota</taxon>
        <taxon>Metazoa</taxon>
        <taxon>Ecdysozoa</taxon>
        <taxon>Nematoda</taxon>
        <taxon>Chromadorea</taxon>
        <taxon>Rhabditida</taxon>
        <taxon>Tylenchina</taxon>
        <taxon>Panagrolaimomorpha</taxon>
        <taxon>Strongyloidoidea</taxon>
        <taxon>Strongyloididae</taxon>
        <taxon>Strongyloides</taxon>
    </lineage>
</organism>
<evidence type="ECO:0000259" key="1">
    <source>
        <dbReference type="Pfam" id="PF00685"/>
    </source>
</evidence>
<dbReference type="InterPro" id="IPR027417">
    <property type="entry name" value="P-loop_NTPase"/>
</dbReference>
<dbReference type="Pfam" id="PF00685">
    <property type="entry name" value="Sulfotransfer_1"/>
    <property type="match status" value="1"/>
</dbReference>
<dbReference type="InterPro" id="IPR000863">
    <property type="entry name" value="Sulfotransferase_dom"/>
</dbReference>
<dbReference type="AlphaFoldDB" id="A0A0K0DWQ4"/>
<name>A0A0K0DWQ4_STRER</name>
<feature type="domain" description="Sulfotransferase" evidence="1">
    <location>
        <begin position="34"/>
        <end position="129"/>
    </location>
</feature>
<dbReference type="WBParaSite" id="SSTP_0000167100.1">
    <property type="protein sequence ID" value="SSTP_0000167100.1"/>
    <property type="gene ID" value="SSTP_0000167100"/>
</dbReference>
<dbReference type="STRING" id="6248.A0A0K0DWQ4"/>
<dbReference type="GO" id="GO:0008146">
    <property type="term" value="F:sulfotransferase activity"/>
    <property type="evidence" value="ECO:0007669"/>
    <property type="project" value="InterPro"/>
</dbReference>
<dbReference type="Gene3D" id="3.40.50.300">
    <property type="entry name" value="P-loop containing nucleotide triphosphate hydrolases"/>
    <property type="match status" value="1"/>
</dbReference>
<proteinExistence type="predicted"/>